<reference evidence="2" key="4">
    <citation type="submission" date="2016-11" db="EMBL/GenBank/DDBJ databases">
        <authorList>
            <person name="Varghese N."/>
            <person name="Submissions S."/>
        </authorList>
    </citation>
    <scope>NUCLEOTIDE SEQUENCE</scope>
    <source>
        <strain evidence="2">DSM 1682</strain>
    </source>
</reference>
<dbReference type="KEGG" id="cpro:CPRO_24160"/>
<dbReference type="InterPro" id="IPR006490">
    <property type="entry name" value="Maj_tail_phi13"/>
</dbReference>
<dbReference type="EMBL" id="CP014223">
    <property type="protein sequence ID" value="AMJ41982.1"/>
    <property type="molecule type" value="Genomic_DNA"/>
</dbReference>
<accession>A0A0X8VE20</accession>
<protein>
    <submittedName>
        <fullName evidence="2">Phage major tail protein, phi13 family</fullName>
    </submittedName>
</protein>
<gene>
    <name evidence="1" type="ORF">CPRO_24160</name>
    <name evidence="2" type="ORF">SAMN02745151_02576</name>
</gene>
<dbReference type="AlphaFoldDB" id="A0A0X8VE20"/>
<organism evidence="2 4">
    <name type="scientific">Anaerotignum propionicum DSM 1682</name>
    <dbReference type="NCBI Taxonomy" id="991789"/>
    <lineage>
        <taxon>Bacteria</taxon>
        <taxon>Bacillati</taxon>
        <taxon>Bacillota</taxon>
        <taxon>Clostridia</taxon>
        <taxon>Lachnospirales</taxon>
        <taxon>Anaerotignaceae</taxon>
        <taxon>Anaerotignum</taxon>
    </lineage>
</organism>
<name>A0A0X8VE20_ANAPI</name>
<evidence type="ECO:0000313" key="1">
    <source>
        <dbReference type="EMBL" id="AMJ41982.1"/>
    </source>
</evidence>
<dbReference type="RefSeq" id="WP_066052076.1">
    <property type="nucleotide sequence ID" value="NZ_CP014223.1"/>
</dbReference>
<evidence type="ECO:0000313" key="2">
    <source>
        <dbReference type="EMBL" id="SHF03664.1"/>
    </source>
</evidence>
<reference evidence="1 3" key="1">
    <citation type="journal article" date="2016" name="Genome Announc.">
        <title>Complete Genome Sequence of the Amino Acid-Fermenting Clostridium propionicum X2 (DSM 1682).</title>
        <authorList>
            <person name="Poehlein A."/>
            <person name="Schlien K."/>
            <person name="Chowdhury N.P."/>
            <person name="Gottschalk G."/>
            <person name="Buckel W."/>
            <person name="Daniel R."/>
        </authorList>
    </citation>
    <scope>NUCLEOTIDE SEQUENCE [LARGE SCALE GENOMIC DNA]</scope>
    <source>
        <strain evidence="1 3">X2</strain>
    </source>
</reference>
<reference evidence="4" key="3">
    <citation type="submission" date="2016-11" db="EMBL/GenBank/DDBJ databases">
        <authorList>
            <person name="Jaros S."/>
            <person name="Januszkiewicz K."/>
            <person name="Wedrychowicz H."/>
        </authorList>
    </citation>
    <scope>NUCLEOTIDE SEQUENCE [LARGE SCALE GENOMIC DNA]</scope>
    <source>
        <strain evidence="4">DSM 1682</strain>
    </source>
</reference>
<dbReference type="Proteomes" id="UP000068026">
    <property type="component" value="Chromosome"/>
</dbReference>
<dbReference type="EMBL" id="FQUA01000014">
    <property type="protein sequence ID" value="SHF03664.1"/>
    <property type="molecule type" value="Genomic_DNA"/>
</dbReference>
<keyword evidence="3" id="KW-1185">Reference proteome</keyword>
<evidence type="ECO:0000313" key="4">
    <source>
        <dbReference type="Proteomes" id="UP000184204"/>
    </source>
</evidence>
<dbReference type="NCBIfam" id="TIGR01603">
    <property type="entry name" value="maj_tail_phi13"/>
    <property type="match status" value="1"/>
</dbReference>
<sequence length="196" mass="21344">MAKIGLSYPYVAKYNATEDGVVTYTQGQVLAKAVEMSTSIEAGKDNNLYADNGVAETDSTFGGGELSVTTDDLMQESSALIMGITPKKLAIGEETVNELIYDDNMNPPYLGFGFIIKKKKDGAPKWRALVFTKIKFSIFDEAATTQGGTIEWQTSEIAATIMRDESANHAWKREATFDTEGEARAYIKAILGEKSA</sequence>
<reference evidence="3" key="2">
    <citation type="submission" date="2016-01" db="EMBL/GenBank/DDBJ databases">
        <authorList>
            <person name="Poehlein A."/>
            <person name="Schlien K."/>
            <person name="Gottschalk G."/>
            <person name="Buckel W."/>
            <person name="Daniel R."/>
        </authorList>
    </citation>
    <scope>NUCLEOTIDE SEQUENCE [LARGE SCALE GENOMIC DNA]</scope>
    <source>
        <strain evidence="3">X2</strain>
    </source>
</reference>
<proteinExistence type="predicted"/>
<dbReference type="OrthoDB" id="3078218at2"/>
<evidence type="ECO:0000313" key="3">
    <source>
        <dbReference type="Proteomes" id="UP000068026"/>
    </source>
</evidence>
<dbReference type="Proteomes" id="UP000184204">
    <property type="component" value="Unassembled WGS sequence"/>
</dbReference>